<dbReference type="RefSeq" id="WP_318598017.1">
    <property type="nucleotide sequence ID" value="NZ_JAWSTH010000038.1"/>
</dbReference>
<evidence type="ECO:0000256" key="1">
    <source>
        <dbReference type="ARBA" id="ARBA00022603"/>
    </source>
</evidence>
<accession>A0ABU4HQT8</accession>
<gene>
    <name evidence="4" type="ORF">R7226_15135</name>
</gene>
<dbReference type="EMBL" id="JAWSTH010000038">
    <property type="protein sequence ID" value="MDW5595682.1"/>
    <property type="molecule type" value="Genomic_DNA"/>
</dbReference>
<proteinExistence type="predicted"/>
<keyword evidence="5" id="KW-1185">Reference proteome</keyword>
<dbReference type="SUPFAM" id="SSF53335">
    <property type="entry name" value="S-adenosyl-L-methionine-dependent methyltransferases"/>
    <property type="match status" value="1"/>
</dbReference>
<keyword evidence="1 4" id="KW-0489">Methyltransferase</keyword>
<dbReference type="GO" id="GO:0032259">
    <property type="term" value="P:methylation"/>
    <property type="evidence" value="ECO:0007669"/>
    <property type="project" value="UniProtKB-KW"/>
</dbReference>
<dbReference type="PANTHER" id="PTHR43861:SF1">
    <property type="entry name" value="TRANS-ACONITATE 2-METHYLTRANSFERASE"/>
    <property type="match status" value="1"/>
</dbReference>
<protein>
    <submittedName>
        <fullName evidence="4">Class I SAM-dependent methyltransferase</fullName>
        <ecNumber evidence="4">2.1.-.-</ecNumber>
    </submittedName>
</protein>
<evidence type="ECO:0000313" key="4">
    <source>
        <dbReference type="EMBL" id="MDW5595682.1"/>
    </source>
</evidence>
<dbReference type="PANTHER" id="PTHR43861">
    <property type="entry name" value="TRANS-ACONITATE 2-METHYLTRANSFERASE-RELATED"/>
    <property type="match status" value="1"/>
</dbReference>
<sequence>MPNELHERNRASWNAATERHLTHRRDLPARLRTGAPILFAEELELLGDLAGRRLAHLQCNDGADTLALARLGARATGVDISDVAIAAARAHSVASGIAASFERADVLDWSAAATARGVSFDVVFASYGALPWIADLDAWMRAAAAVLAPGGRLVVVEFHPQLYVFEEGWRIERSYFGAPGGNVWQEGVEDYVGYTGGGAGEAAAAARGWVNPHPCVEFQWTIGEVIGGALAAGLALERFAEHPHCNGWQPFPDMRGDEQRRFHPPAGREQPLMFSLAARKPG</sequence>
<dbReference type="Proteomes" id="UP001284601">
    <property type="component" value="Unassembled WGS sequence"/>
</dbReference>
<comment type="caution">
    <text evidence="4">The sequence shown here is derived from an EMBL/GenBank/DDBJ whole genome shotgun (WGS) entry which is preliminary data.</text>
</comment>
<name>A0ABU4HQT8_9ACTN</name>
<evidence type="ECO:0000313" key="5">
    <source>
        <dbReference type="Proteomes" id="UP001284601"/>
    </source>
</evidence>
<dbReference type="CDD" id="cd02440">
    <property type="entry name" value="AdoMet_MTases"/>
    <property type="match status" value="1"/>
</dbReference>
<keyword evidence="2 4" id="KW-0808">Transferase</keyword>
<reference evidence="5" key="1">
    <citation type="submission" date="2023-07" db="EMBL/GenBank/DDBJ databases">
        <title>Conexibacter stalactiti sp. nov., isolated from stalactites in a lava cave and emended description of the genus Conexibacter.</title>
        <authorList>
            <person name="Lee S.D."/>
        </authorList>
    </citation>
    <scope>NUCLEOTIDE SEQUENCE [LARGE SCALE GENOMIC DNA]</scope>
    <source>
        <strain evidence="5">KCTC 39840</strain>
    </source>
</reference>
<evidence type="ECO:0000259" key="3">
    <source>
        <dbReference type="Pfam" id="PF13649"/>
    </source>
</evidence>
<dbReference type="InterPro" id="IPR029063">
    <property type="entry name" value="SAM-dependent_MTases_sf"/>
</dbReference>
<dbReference type="Pfam" id="PF13649">
    <property type="entry name" value="Methyltransf_25"/>
    <property type="match status" value="1"/>
</dbReference>
<dbReference type="EC" id="2.1.-.-" evidence="4"/>
<dbReference type="InterPro" id="IPR041698">
    <property type="entry name" value="Methyltransf_25"/>
</dbReference>
<feature type="domain" description="Methyltransferase" evidence="3">
    <location>
        <begin position="58"/>
        <end position="151"/>
    </location>
</feature>
<dbReference type="Gene3D" id="3.40.50.150">
    <property type="entry name" value="Vaccinia Virus protein VP39"/>
    <property type="match status" value="1"/>
</dbReference>
<evidence type="ECO:0000256" key="2">
    <source>
        <dbReference type="ARBA" id="ARBA00022679"/>
    </source>
</evidence>
<dbReference type="GO" id="GO:0008168">
    <property type="term" value="F:methyltransferase activity"/>
    <property type="evidence" value="ECO:0007669"/>
    <property type="project" value="UniProtKB-KW"/>
</dbReference>
<organism evidence="4 5">
    <name type="scientific">Conexibacter stalactiti</name>
    <dbReference type="NCBI Taxonomy" id="1940611"/>
    <lineage>
        <taxon>Bacteria</taxon>
        <taxon>Bacillati</taxon>
        <taxon>Actinomycetota</taxon>
        <taxon>Thermoleophilia</taxon>
        <taxon>Solirubrobacterales</taxon>
        <taxon>Conexibacteraceae</taxon>
        <taxon>Conexibacter</taxon>
    </lineage>
</organism>